<evidence type="ECO:0000256" key="1">
    <source>
        <dbReference type="SAM" id="MobiDB-lite"/>
    </source>
</evidence>
<dbReference type="Gene3D" id="1.20.1280.50">
    <property type="match status" value="1"/>
</dbReference>
<gene>
    <name evidence="3" type="ORF">QYE76_018955</name>
</gene>
<dbReference type="AlphaFoldDB" id="A0AAD8QLL3"/>
<evidence type="ECO:0000259" key="2">
    <source>
        <dbReference type="Pfam" id="PF18511"/>
    </source>
</evidence>
<dbReference type="InterPro" id="IPR041567">
    <property type="entry name" value="COI1_F-box"/>
</dbReference>
<reference evidence="3" key="1">
    <citation type="submission" date="2023-07" db="EMBL/GenBank/DDBJ databases">
        <title>A chromosome-level genome assembly of Lolium multiflorum.</title>
        <authorList>
            <person name="Chen Y."/>
            <person name="Copetti D."/>
            <person name="Kolliker R."/>
            <person name="Studer B."/>
        </authorList>
    </citation>
    <scope>NUCLEOTIDE SEQUENCE</scope>
    <source>
        <strain evidence="3">02402/16</strain>
        <tissue evidence="3">Leaf</tissue>
    </source>
</reference>
<feature type="compositionally biased region" description="Low complexity" evidence="1">
    <location>
        <begin position="19"/>
        <end position="28"/>
    </location>
</feature>
<feature type="domain" description="COI1 F-box" evidence="2">
    <location>
        <begin position="163"/>
        <end position="200"/>
    </location>
</feature>
<accession>A0AAD8QLL3</accession>
<evidence type="ECO:0000313" key="4">
    <source>
        <dbReference type="Proteomes" id="UP001231189"/>
    </source>
</evidence>
<feature type="region of interest" description="Disordered" evidence="1">
    <location>
        <begin position="1"/>
        <end position="96"/>
    </location>
</feature>
<sequence>MPPMGGGEAAARSWIVPGRTAAAPPSSSNRRRPGRRKGRRRVRDSLAAVPDASRGKAPAPATPRDLFPGGAAGGSGGRLRERLHLPQPPLEPHVDHPPAEKELLLDLLRLGARGGAHCRLQELGGELAKNSRPHLRALLRARHVGGGRGPGPAQAPRATPPPDQVLDNVLVTALHFLATPRDWSAASLVCYSWHRAESTTHVCLSVRNILAASLKRITVTDDHLVLHKEPVGPAR</sequence>
<protein>
    <recommendedName>
        <fullName evidence="2">COI1 F-box domain-containing protein</fullName>
    </recommendedName>
</protein>
<dbReference type="Pfam" id="PF18511">
    <property type="entry name" value="F-box_5"/>
    <property type="match status" value="1"/>
</dbReference>
<evidence type="ECO:0000313" key="3">
    <source>
        <dbReference type="EMBL" id="KAK1603344.1"/>
    </source>
</evidence>
<name>A0AAD8QLL3_LOLMU</name>
<feature type="region of interest" description="Disordered" evidence="1">
    <location>
        <begin position="144"/>
        <end position="163"/>
    </location>
</feature>
<dbReference type="EMBL" id="JAUUTY010000070">
    <property type="protein sequence ID" value="KAK1603344.1"/>
    <property type="molecule type" value="Genomic_DNA"/>
</dbReference>
<feature type="compositionally biased region" description="Basic residues" evidence="1">
    <location>
        <begin position="29"/>
        <end position="42"/>
    </location>
</feature>
<keyword evidence="4" id="KW-1185">Reference proteome</keyword>
<comment type="caution">
    <text evidence="3">The sequence shown here is derived from an EMBL/GenBank/DDBJ whole genome shotgun (WGS) entry which is preliminary data.</text>
</comment>
<dbReference type="Proteomes" id="UP001231189">
    <property type="component" value="Unassembled WGS sequence"/>
</dbReference>
<proteinExistence type="predicted"/>
<organism evidence="3 4">
    <name type="scientific">Lolium multiflorum</name>
    <name type="common">Italian ryegrass</name>
    <name type="synonym">Lolium perenne subsp. multiflorum</name>
    <dbReference type="NCBI Taxonomy" id="4521"/>
    <lineage>
        <taxon>Eukaryota</taxon>
        <taxon>Viridiplantae</taxon>
        <taxon>Streptophyta</taxon>
        <taxon>Embryophyta</taxon>
        <taxon>Tracheophyta</taxon>
        <taxon>Spermatophyta</taxon>
        <taxon>Magnoliopsida</taxon>
        <taxon>Liliopsida</taxon>
        <taxon>Poales</taxon>
        <taxon>Poaceae</taxon>
        <taxon>BOP clade</taxon>
        <taxon>Pooideae</taxon>
        <taxon>Poodae</taxon>
        <taxon>Poeae</taxon>
        <taxon>Poeae Chloroplast Group 2 (Poeae type)</taxon>
        <taxon>Loliodinae</taxon>
        <taxon>Loliinae</taxon>
        <taxon>Lolium</taxon>
    </lineage>
</organism>